<feature type="domain" description="Thiopeptide-type bacteriocin biosynthesis" evidence="2">
    <location>
        <begin position="759"/>
        <end position="994"/>
    </location>
</feature>
<dbReference type="InterPro" id="IPR006827">
    <property type="entry name" value="Lant_deHydtase_N"/>
</dbReference>
<gene>
    <name evidence="3" type="ORF">NE857_22005</name>
</gene>
<keyword evidence="4" id="KW-1185">Reference proteome</keyword>
<evidence type="ECO:0000313" key="4">
    <source>
        <dbReference type="Proteomes" id="UP001055940"/>
    </source>
</evidence>
<name>A0ABY5D414_9ACTN</name>
<dbReference type="InterPro" id="IPR023809">
    <property type="entry name" value="Thiopep_bacteriocin_synth_dom"/>
</dbReference>
<evidence type="ECO:0000313" key="3">
    <source>
        <dbReference type="EMBL" id="USY17993.1"/>
    </source>
</evidence>
<organism evidence="3 4">
    <name type="scientific">Nocardiopsis exhalans</name>
    <dbReference type="NCBI Taxonomy" id="163604"/>
    <lineage>
        <taxon>Bacteria</taxon>
        <taxon>Bacillati</taxon>
        <taxon>Actinomycetota</taxon>
        <taxon>Actinomycetes</taxon>
        <taxon>Streptosporangiales</taxon>
        <taxon>Nocardiopsidaceae</taxon>
        <taxon>Nocardiopsis</taxon>
    </lineage>
</organism>
<evidence type="ECO:0000259" key="2">
    <source>
        <dbReference type="Pfam" id="PF14028"/>
    </source>
</evidence>
<dbReference type="Pfam" id="PF04738">
    <property type="entry name" value="Lant_dehydr_N"/>
    <property type="match status" value="1"/>
</dbReference>
<dbReference type="EMBL" id="CP099837">
    <property type="protein sequence ID" value="USY17993.1"/>
    <property type="molecule type" value="Genomic_DNA"/>
</dbReference>
<accession>A0ABY5D414</accession>
<dbReference type="Proteomes" id="UP001055940">
    <property type="component" value="Chromosome"/>
</dbReference>
<dbReference type="NCBIfam" id="TIGR03891">
    <property type="entry name" value="thiopep_ocin"/>
    <property type="match status" value="1"/>
</dbReference>
<protein>
    <submittedName>
        <fullName evidence="3">Lantibiotic dehydratase</fullName>
    </submittedName>
</protein>
<evidence type="ECO:0000259" key="1">
    <source>
        <dbReference type="Pfam" id="PF04738"/>
    </source>
</evidence>
<feature type="domain" description="Lantibiotic dehydratase N-terminal" evidence="1">
    <location>
        <begin position="51"/>
        <end position="692"/>
    </location>
</feature>
<reference evidence="3" key="1">
    <citation type="submission" date="2022-06" db="EMBL/GenBank/DDBJ databases">
        <authorList>
            <person name="Ping M."/>
        </authorList>
    </citation>
    <scope>NUCLEOTIDE SEQUENCE</scope>
    <source>
        <strain evidence="3">JCM11759T</strain>
    </source>
</reference>
<dbReference type="Pfam" id="PF14028">
    <property type="entry name" value="Lant_dehydr_C"/>
    <property type="match status" value="1"/>
</dbReference>
<proteinExistence type="predicted"/>
<sequence>MHPRFTAHPTGVLRASALSGPHEAPPWPGGPIDSPEHRRAWLLWLGQVRDHPVLGAAISDASPPLAQRINQICREGGSGRDLAGVVRSCARYVLRAQSRAAPFGLFAAVTTTRFTGAVSGRIGDRHRPVGRVSTAWIRAVVERLESCEREFTARLWVTVNNLALVRSGRIIVEHQPAPGAERGTCSSLRLTAPARKALEVAQAPVSWAAVEAALNTAFPRRPEAVRDLVGTLVRHRVLLSCLHPPMDTADPLGYLLATARGAGADRYPRAAAVLAHLEAARQGLQEHDTALTPQGQAKAKSQARTALAQVAAVEESTCVDLRLESDLHLPRTLAWQIQEAASVLARLSPLREGTPAWRDYHRRFCERYGIGAVVPVAELTDPDRGLGLPAGFHGSRLPPPPGEALSERDAALLDLAQGATLEGTGEVVVDDALLDRLGAGQLQTVWPHTELRVRVHATSREALDSGDFRVVVAGASRGAGTTVGRFLDLLPSSGREALSELYRQLPTLRQDATLAQLTCPAASARGDQVSRTPAVLATRLALGQHHPAGPHALGLDDLAVSADPHHLHLITRRDLRPVEPVFFSALEFTRAAHPLLRFLAELPWSRTAVPVPFSWGAATHLPVLPRVRWQKCVLAPARWRLDAHTLPRAPWREWTQSLHHWRTTHRVPARVELGENDQRLLLNLDLPAHQDLVRAELAAAGRVFLREAPTEQDLEWVGGCAHELVATLTANQTPIPYRPRPGSAHPRAAEHLPGTTAGWCSVKLYGHPDRTTDLITNELPRLTRAGTPQVWFLRYQDPDPHLRVRVRVEGPDQLQGLHAWTRDLRERGLVAAVVHDTYTPESGRFGPGAAMEAAETLFVADSHAVIAQLATDSTDHGKRVWAAVSMTDLVHHLLGDEPAARRWLIDHAPPGVTDRSEATQTITLTAPRHTPHLPDPLQQAWEHRAVAARAYTKALTDLGLAVGDVLPDLLHLHTTRLFGPDPDAERACLALARAAALSWNARTKEHR</sequence>
<dbReference type="RefSeq" id="WP_254417483.1">
    <property type="nucleotide sequence ID" value="NZ_BAAAJB010000011.1"/>
</dbReference>